<dbReference type="Proteomes" id="UP001319200">
    <property type="component" value="Unassembled WGS sequence"/>
</dbReference>
<keyword evidence="2" id="KW-1185">Reference proteome</keyword>
<dbReference type="AlphaFoldDB" id="A0AAP2DU46"/>
<comment type="caution">
    <text evidence="1">The sequence shown here is derived from an EMBL/GenBank/DDBJ whole genome shotgun (WGS) entry which is preliminary data.</text>
</comment>
<name>A0AAP2DU46_9BACT</name>
<accession>A0AAP2DU46</accession>
<reference evidence="1 2" key="1">
    <citation type="submission" date="2021-05" db="EMBL/GenBank/DDBJ databases">
        <title>A Polyphasic approach of four new species of the genus Ohtaekwangia: Ohtaekwangia histidinii sp. nov., Ohtaekwangia cretensis sp. nov., Ohtaekwangia indiensis sp. nov., Ohtaekwangia reichenbachii sp. nov. from diverse environment.</title>
        <authorList>
            <person name="Octaviana S."/>
        </authorList>
    </citation>
    <scope>NUCLEOTIDE SEQUENCE [LARGE SCALE GENOMIC DNA]</scope>
    <source>
        <strain evidence="1 2">PWU4</strain>
    </source>
</reference>
<dbReference type="RefSeq" id="WP_254170051.1">
    <property type="nucleotide sequence ID" value="NZ_JAHESF010000068.1"/>
</dbReference>
<organism evidence="1 2">
    <name type="scientific">Chryseosolibacter histidini</name>
    <dbReference type="NCBI Taxonomy" id="2782349"/>
    <lineage>
        <taxon>Bacteria</taxon>
        <taxon>Pseudomonadati</taxon>
        <taxon>Bacteroidota</taxon>
        <taxon>Cytophagia</taxon>
        <taxon>Cytophagales</taxon>
        <taxon>Chryseotaleaceae</taxon>
        <taxon>Chryseosolibacter</taxon>
    </lineage>
</organism>
<gene>
    <name evidence="1" type="ORF">KK083_31030</name>
</gene>
<protein>
    <submittedName>
        <fullName evidence="1">Uncharacterized protein</fullName>
    </submittedName>
</protein>
<dbReference type="EMBL" id="JAHESF010000068">
    <property type="protein sequence ID" value="MBT1701368.1"/>
    <property type="molecule type" value="Genomic_DNA"/>
</dbReference>
<proteinExistence type="predicted"/>
<sequence>MKALKFYDKEGTGFELFADHERQSVMMQIDTEVEGETQFIEFDDEDLDDIIIAFVELKNEIMAIRNVNNN</sequence>
<evidence type="ECO:0000313" key="1">
    <source>
        <dbReference type="EMBL" id="MBT1701368.1"/>
    </source>
</evidence>
<evidence type="ECO:0000313" key="2">
    <source>
        <dbReference type="Proteomes" id="UP001319200"/>
    </source>
</evidence>